<protein>
    <submittedName>
        <fullName evidence="1">Uncharacterized protein</fullName>
    </submittedName>
</protein>
<name>A0AAV1YIT6_LUPLU</name>
<evidence type="ECO:0000313" key="1">
    <source>
        <dbReference type="EMBL" id="CAL0332819.1"/>
    </source>
</evidence>
<dbReference type="EMBL" id="CAXHTB010000024">
    <property type="protein sequence ID" value="CAL0332819.1"/>
    <property type="molecule type" value="Genomic_DNA"/>
</dbReference>
<reference evidence="1 2" key="1">
    <citation type="submission" date="2024-03" db="EMBL/GenBank/DDBJ databases">
        <authorList>
            <person name="Martinez-Hernandez J."/>
        </authorList>
    </citation>
    <scope>NUCLEOTIDE SEQUENCE [LARGE SCALE GENOMIC DNA]</scope>
</reference>
<comment type="caution">
    <text evidence="1">The sequence shown here is derived from an EMBL/GenBank/DDBJ whole genome shotgun (WGS) entry which is preliminary data.</text>
</comment>
<sequence length="81" mass="9332">MTTFNEIQSKGSTFWQGDLVNNYMVSKTPINQSTSYLNTSTTHPRKSRIIQDFLLKIIQRLTKSSQPTRELNQIPSSKHDC</sequence>
<proteinExistence type="predicted"/>
<dbReference type="Proteomes" id="UP001497480">
    <property type="component" value="Unassembled WGS sequence"/>
</dbReference>
<organism evidence="1 2">
    <name type="scientific">Lupinus luteus</name>
    <name type="common">European yellow lupine</name>
    <dbReference type="NCBI Taxonomy" id="3873"/>
    <lineage>
        <taxon>Eukaryota</taxon>
        <taxon>Viridiplantae</taxon>
        <taxon>Streptophyta</taxon>
        <taxon>Embryophyta</taxon>
        <taxon>Tracheophyta</taxon>
        <taxon>Spermatophyta</taxon>
        <taxon>Magnoliopsida</taxon>
        <taxon>eudicotyledons</taxon>
        <taxon>Gunneridae</taxon>
        <taxon>Pentapetalae</taxon>
        <taxon>rosids</taxon>
        <taxon>fabids</taxon>
        <taxon>Fabales</taxon>
        <taxon>Fabaceae</taxon>
        <taxon>Papilionoideae</taxon>
        <taxon>50 kb inversion clade</taxon>
        <taxon>genistoids sensu lato</taxon>
        <taxon>core genistoids</taxon>
        <taxon>Genisteae</taxon>
        <taxon>Lupinus</taxon>
    </lineage>
</organism>
<evidence type="ECO:0000313" key="2">
    <source>
        <dbReference type="Proteomes" id="UP001497480"/>
    </source>
</evidence>
<dbReference type="AlphaFoldDB" id="A0AAV1YIT6"/>
<gene>
    <name evidence="1" type="ORF">LLUT_LOCUS33879</name>
</gene>
<keyword evidence="2" id="KW-1185">Reference proteome</keyword>
<accession>A0AAV1YIT6</accession>